<evidence type="ECO:0000259" key="8">
    <source>
        <dbReference type="Pfam" id="PF00294"/>
    </source>
</evidence>
<dbReference type="Gene3D" id="3.40.1190.20">
    <property type="match status" value="1"/>
</dbReference>
<dbReference type="RefSeq" id="WP_234660659.1">
    <property type="nucleotide sequence ID" value="NZ_AP027734.1"/>
</dbReference>
<evidence type="ECO:0000256" key="4">
    <source>
        <dbReference type="ARBA" id="ARBA00022777"/>
    </source>
</evidence>
<dbReference type="InterPro" id="IPR029056">
    <property type="entry name" value="Ribokinase-like"/>
</dbReference>
<evidence type="ECO:0000256" key="7">
    <source>
        <dbReference type="SAM" id="MobiDB-lite"/>
    </source>
</evidence>
<dbReference type="PANTHER" id="PTHR46566:SF5">
    <property type="entry name" value="1-PHOSPHOFRUCTOKINASE"/>
    <property type="match status" value="1"/>
</dbReference>
<comment type="similarity">
    <text evidence="1">Belongs to the carbohydrate kinase PfkB family.</text>
</comment>
<evidence type="ECO:0000256" key="2">
    <source>
        <dbReference type="ARBA" id="ARBA00022679"/>
    </source>
</evidence>
<keyword evidence="5" id="KW-0067">ATP-binding</keyword>
<dbReference type="PIRSF" id="PIRSF000535">
    <property type="entry name" value="1PFK/6PFK/LacC"/>
    <property type="match status" value="1"/>
</dbReference>
<dbReference type="InterPro" id="IPR017583">
    <property type="entry name" value="Tagatose/fructose_Pkinase"/>
</dbReference>
<dbReference type="InterPro" id="IPR011611">
    <property type="entry name" value="PfkB_dom"/>
</dbReference>
<feature type="domain" description="Carbohydrate kinase PfkB" evidence="8">
    <location>
        <begin position="13"/>
        <end position="288"/>
    </location>
</feature>
<name>A0ABM8H121_9MICO</name>
<keyword evidence="4 9" id="KW-0418">Kinase</keyword>
<evidence type="ECO:0000256" key="5">
    <source>
        <dbReference type="ARBA" id="ARBA00022840"/>
    </source>
</evidence>
<keyword evidence="2 6" id="KW-0808">Transferase</keyword>
<keyword evidence="10" id="KW-1185">Reference proteome</keyword>
<dbReference type="Proteomes" id="UP001321477">
    <property type="component" value="Chromosome"/>
</dbReference>
<sequence>MIAAVALSPSLDVTYEVDRLQRGGIARPVRVTRVPGGKALNMARVAAAVGADVRAIAPLGGGIGREIAAMLEHEPLEATVVETSGETRTCIAIVERDGGASSTDIYERSAPFSAPDWTACRAAVAELRDAQPTWIALAGSVPDGVPLPDLAEALSLGASTGARIGLDASGAVLRELIPVASLVKVNRAEAEELIGEPLADAGTACAALADRWMVDSVVTDGIAGAAALIAGVEYAVPPPTAPGRFSAGSGDAFFGGLLASLDRGSEVEVALRSARDAAERNAAVPGAGRLVPPGATDAPLTP</sequence>
<reference evidence="10" key="1">
    <citation type="journal article" date="2019" name="Int. J. Syst. Evol. Microbiol.">
        <title>The Global Catalogue of Microorganisms (GCM) 10K type strain sequencing project: providing services to taxonomists for standard genome sequencing and annotation.</title>
        <authorList>
            <consortium name="The Broad Institute Genomics Platform"/>
            <consortium name="The Broad Institute Genome Sequencing Center for Infectious Disease"/>
            <person name="Wu L."/>
            <person name="Ma J."/>
        </authorList>
    </citation>
    <scope>NUCLEOTIDE SEQUENCE [LARGE SCALE GENOMIC DNA]</scope>
    <source>
        <strain evidence="10">NBRC 109019</strain>
    </source>
</reference>
<dbReference type="GO" id="GO:0016301">
    <property type="term" value="F:kinase activity"/>
    <property type="evidence" value="ECO:0007669"/>
    <property type="project" value="UniProtKB-KW"/>
</dbReference>
<dbReference type="SUPFAM" id="SSF53613">
    <property type="entry name" value="Ribokinase-like"/>
    <property type="match status" value="1"/>
</dbReference>
<evidence type="ECO:0000313" key="9">
    <source>
        <dbReference type="EMBL" id="BDZ54449.1"/>
    </source>
</evidence>
<dbReference type="Pfam" id="PF00294">
    <property type="entry name" value="PfkB"/>
    <property type="match status" value="1"/>
</dbReference>
<evidence type="ECO:0000256" key="3">
    <source>
        <dbReference type="ARBA" id="ARBA00022741"/>
    </source>
</evidence>
<keyword evidence="3" id="KW-0547">Nucleotide-binding</keyword>
<evidence type="ECO:0000256" key="1">
    <source>
        <dbReference type="ARBA" id="ARBA00010688"/>
    </source>
</evidence>
<evidence type="ECO:0000256" key="6">
    <source>
        <dbReference type="PIRNR" id="PIRNR000535"/>
    </source>
</evidence>
<dbReference type="EMBL" id="AP027734">
    <property type="protein sequence ID" value="BDZ54449.1"/>
    <property type="molecule type" value="Genomic_DNA"/>
</dbReference>
<dbReference type="PANTHER" id="PTHR46566">
    <property type="entry name" value="1-PHOSPHOFRUCTOKINASE-RELATED"/>
    <property type="match status" value="1"/>
</dbReference>
<evidence type="ECO:0000313" key="10">
    <source>
        <dbReference type="Proteomes" id="UP001321477"/>
    </source>
</evidence>
<accession>A0ABM8H121</accession>
<proteinExistence type="inferred from homology"/>
<organism evidence="9 10">
    <name type="scientific">Agromyces marinus</name>
    <dbReference type="NCBI Taxonomy" id="1389020"/>
    <lineage>
        <taxon>Bacteria</taxon>
        <taxon>Bacillati</taxon>
        <taxon>Actinomycetota</taxon>
        <taxon>Actinomycetes</taxon>
        <taxon>Micrococcales</taxon>
        <taxon>Microbacteriaceae</taxon>
        <taxon>Agromyces</taxon>
    </lineage>
</organism>
<gene>
    <name evidence="9" type="primary">lacC</name>
    <name evidence="9" type="ORF">GCM10025870_15220</name>
</gene>
<protein>
    <submittedName>
        <fullName evidence="9">Tagatose-6-phosphate kinase</fullName>
    </submittedName>
</protein>
<feature type="region of interest" description="Disordered" evidence="7">
    <location>
        <begin position="281"/>
        <end position="302"/>
    </location>
</feature>